<dbReference type="EMBL" id="JAUJEB010000001">
    <property type="protein sequence ID" value="MDN5210706.1"/>
    <property type="molecule type" value="Genomic_DNA"/>
</dbReference>
<evidence type="ECO:0000256" key="1">
    <source>
        <dbReference type="ARBA" id="ARBA00022448"/>
    </source>
</evidence>
<feature type="compositionally biased region" description="Low complexity" evidence="7">
    <location>
        <begin position="579"/>
        <end position="592"/>
    </location>
</feature>
<keyword evidence="3 6" id="KW-0479">Metal-binding</keyword>
<evidence type="ECO:0000256" key="5">
    <source>
        <dbReference type="ARBA" id="ARBA00023004"/>
    </source>
</evidence>
<keyword evidence="2 6" id="KW-0349">Heme</keyword>
<dbReference type="InterPro" id="IPR011042">
    <property type="entry name" value="6-blade_b-propeller_TolB-like"/>
</dbReference>
<evidence type="ECO:0000256" key="7">
    <source>
        <dbReference type="SAM" id="MobiDB-lite"/>
    </source>
</evidence>
<accession>A0ABT8L0A1</accession>
<evidence type="ECO:0000256" key="4">
    <source>
        <dbReference type="ARBA" id="ARBA00022982"/>
    </source>
</evidence>
<keyword evidence="5 6" id="KW-0408">Iron</keyword>
<gene>
    <name evidence="9" type="ORF">QQ020_01565</name>
</gene>
<evidence type="ECO:0000256" key="2">
    <source>
        <dbReference type="ARBA" id="ARBA00022617"/>
    </source>
</evidence>
<feature type="compositionally biased region" description="Basic residues" evidence="7">
    <location>
        <begin position="593"/>
        <end position="603"/>
    </location>
</feature>
<dbReference type="PANTHER" id="PTHR33546">
    <property type="entry name" value="LARGE, MULTIFUNCTIONAL SECRETED PROTEIN-RELATED"/>
    <property type="match status" value="1"/>
</dbReference>
<comment type="caution">
    <text evidence="9">The sequence shown here is derived from an EMBL/GenBank/DDBJ whole genome shotgun (WGS) entry which is preliminary data.</text>
</comment>
<feature type="region of interest" description="Disordered" evidence="7">
    <location>
        <begin position="577"/>
        <end position="603"/>
    </location>
</feature>
<dbReference type="PROSITE" id="PS51007">
    <property type="entry name" value="CYTC"/>
    <property type="match status" value="1"/>
</dbReference>
<dbReference type="Proteomes" id="UP001172083">
    <property type="component" value="Unassembled WGS sequence"/>
</dbReference>
<dbReference type="PANTHER" id="PTHR33546:SF1">
    <property type="entry name" value="LARGE, MULTIFUNCTIONAL SECRETED PROTEIN"/>
    <property type="match status" value="1"/>
</dbReference>
<keyword evidence="1" id="KW-0813">Transport</keyword>
<proteinExistence type="predicted"/>
<evidence type="ECO:0000256" key="3">
    <source>
        <dbReference type="ARBA" id="ARBA00022723"/>
    </source>
</evidence>
<name>A0ABT8L0A1_9BACT</name>
<keyword evidence="10" id="KW-1185">Reference proteome</keyword>
<dbReference type="SUPFAM" id="SSF50952">
    <property type="entry name" value="Soluble quinoprotein glucose dehydrogenase"/>
    <property type="match status" value="1"/>
</dbReference>
<dbReference type="SUPFAM" id="SSF46626">
    <property type="entry name" value="Cytochrome c"/>
    <property type="match status" value="1"/>
</dbReference>
<sequence length="690" mass="76896">METRIMNILNDFSRKRKLYNRACQVFSGLNEGVFNKTSAIAGLLLLAVACLIPSGLYAQEPPAEKVDLPIPPKESAYYRIITLPVAEDVALEVGGLTTLPDGRIALCTRRGDVWIVENPYMHGGRQPQFKLFASGLHEALGLAYRDNSLYTAQRGELTRLIDKNGDDRADVYETIYAWPLSGHYHEYSFGPKFAPDGSMFVTGNVAFGSQEWWRGESRVPWRGWAMKITPEGKMEPWATGMRSPAGLGIVNDEFFYTDNQGDWVGSGAVWHVPKGAFIGHPAGLRWTDKPGSPVKLTEEQFYSKIDKRQVKKNGRYVKPENIENEENPDFLYEIKEELPVLRLPAVWLPHGVLGISNSEIITDDTEGKFGPFAGQLFVGDQGQSKIMRVVLEKVKGEYQGVAFDFKSGFQSGVLRMTWGHDGSLFVGETNRGWGSAGNRDSGLQRLVWTGNTPLEMKTVKSKPDGFEIEFTLPVDKQSAGDLDSYTGRSYIYKYHPVYGSPPVNEEKLKIKGVQVSEDGMKVRLVIDNLRPHYLHELTLGGIRSSDGNMAVLHPIAYYTLNQIAEGKKLEAGSFSSYRSSKVGGKAKSSASSKKARPTAVKKAKAPTYNEIKPLLTKHTCIACHSANERLVGPSFKDIAKRKYSKEKILSLVYNPQPENWPDYSTPMAPMPQVPKNDVLKIAEWINSLDK</sequence>
<dbReference type="InterPro" id="IPR009056">
    <property type="entry name" value="Cyt_c-like_dom"/>
</dbReference>
<evidence type="ECO:0000313" key="9">
    <source>
        <dbReference type="EMBL" id="MDN5210706.1"/>
    </source>
</evidence>
<dbReference type="PRINTS" id="PR00606">
    <property type="entry name" value="CYTCHROMECID"/>
</dbReference>
<organism evidence="9 10">
    <name type="scientific">Agaribacillus aureus</name>
    <dbReference type="NCBI Taxonomy" id="3051825"/>
    <lineage>
        <taxon>Bacteria</taxon>
        <taxon>Pseudomonadati</taxon>
        <taxon>Bacteroidota</taxon>
        <taxon>Cytophagia</taxon>
        <taxon>Cytophagales</taxon>
        <taxon>Splendidivirgaceae</taxon>
        <taxon>Agaribacillus</taxon>
    </lineage>
</organism>
<dbReference type="Gene3D" id="2.120.10.30">
    <property type="entry name" value="TolB, C-terminal domain"/>
    <property type="match status" value="1"/>
</dbReference>
<feature type="domain" description="Cytochrome c" evidence="8">
    <location>
        <begin position="599"/>
        <end position="689"/>
    </location>
</feature>
<evidence type="ECO:0000256" key="6">
    <source>
        <dbReference type="PROSITE-ProRule" id="PRU00433"/>
    </source>
</evidence>
<dbReference type="Gene3D" id="1.10.760.10">
    <property type="entry name" value="Cytochrome c-like domain"/>
    <property type="match status" value="1"/>
</dbReference>
<evidence type="ECO:0000259" key="8">
    <source>
        <dbReference type="PROSITE" id="PS51007"/>
    </source>
</evidence>
<keyword evidence="4" id="KW-0249">Electron transport</keyword>
<dbReference type="InterPro" id="IPR011041">
    <property type="entry name" value="Quinoprot_gluc/sorb_DH_b-prop"/>
</dbReference>
<evidence type="ECO:0000313" key="10">
    <source>
        <dbReference type="Proteomes" id="UP001172083"/>
    </source>
</evidence>
<protein>
    <recommendedName>
        <fullName evidence="8">Cytochrome c domain-containing protein</fullName>
    </recommendedName>
</protein>
<dbReference type="RefSeq" id="WP_346756047.1">
    <property type="nucleotide sequence ID" value="NZ_JAUJEB010000001.1"/>
</dbReference>
<dbReference type="InterPro" id="IPR036909">
    <property type="entry name" value="Cyt_c-like_dom_sf"/>
</dbReference>
<reference evidence="9" key="1">
    <citation type="submission" date="2023-06" db="EMBL/GenBank/DDBJ databases">
        <title>Genomic of Agaribacillus aureum.</title>
        <authorList>
            <person name="Wang G."/>
        </authorList>
    </citation>
    <scope>NUCLEOTIDE SEQUENCE</scope>
    <source>
        <strain evidence="9">BMA12</strain>
    </source>
</reference>
<dbReference type="InterPro" id="IPR002324">
    <property type="entry name" value="Cyt_c_ID"/>
</dbReference>